<evidence type="ECO:0000313" key="3">
    <source>
        <dbReference type="EMBL" id="GBO03304.1"/>
    </source>
</evidence>
<feature type="compositionally biased region" description="Low complexity" evidence="1">
    <location>
        <begin position="1"/>
        <end position="14"/>
    </location>
</feature>
<reference evidence="2 5" key="1">
    <citation type="journal article" date="2019" name="Sci. Rep.">
        <title>Orb-weaving spider Araneus ventricosus genome elucidates the spidroin gene catalogue.</title>
        <authorList>
            <person name="Kono N."/>
            <person name="Nakamura H."/>
            <person name="Ohtoshi R."/>
            <person name="Moran D.A.P."/>
            <person name="Shinohara A."/>
            <person name="Yoshida Y."/>
            <person name="Fujiwara M."/>
            <person name="Mori M."/>
            <person name="Tomita M."/>
            <person name="Arakawa K."/>
        </authorList>
    </citation>
    <scope>NUCLEOTIDE SEQUENCE [LARGE SCALE GENOMIC DNA]</scope>
</reference>
<sequence length="103" mass="11841">MHGGSSVESGFESGTFRPESRDLTTKPPLPSDRKINHFPLLTRLFAIRIKTTHKPHQREDSLPKTNLRRFMSTYTASLLWNRASSKKYRDTETETVPQILLGK</sequence>
<dbReference type="Proteomes" id="UP000499080">
    <property type="component" value="Unassembled WGS sequence"/>
</dbReference>
<evidence type="ECO:0000313" key="2">
    <source>
        <dbReference type="EMBL" id="GBO00433.1"/>
    </source>
</evidence>
<dbReference type="AlphaFoldDB" id="A0A4Y2TIH2"/>
<evidence type="ECO:0000313" key="5">
    <source>
        <dbReference type="Proteomes" id="UP000499080"/>
    </source>
</evidence>
<accession>A0A4Y2TIH2</accession>
<keyword evidence="5" id="KW-1185">Reference proteome</keyword>
<comment type="caution">
    <text evidence="2">The sequence shown here is derived from an EMBL/GenBank/DDBJ whole genome shotgun (WGS) entry which is preliminary data.</text>
</comment>
<dbReference type="EMBL" id="BGPR01030665">
    <property type="protein sequence ID" value="GBO03309.1"/>
    <property type="molecule type" value="Genomic_DNA"/>
</dbReference>
<gene>
    <name evidence="4" type="ORF">AVEN_106881_1</name>
    <name evidence="2" type="ORF">AVEN_138267_1</name>
    <name evidence="3" type="ORF">AVEN_218877_1</name>
</gene>
<dbReference type="EMBL" id="BGPR01030662">
    <property type="protein sequence ID" value="GBO03304.1"/>
    <property type="molecule type" value="Genomic_DNA"/>
</dbReference>
<proteinExistence type="predicted"/>
<evidence type="ECO:0000313" key="4">
    <source>
        <dbReference type="EMBL" id="GBO03309.1"/>
    </source>
</evidence>
<organism evidence="2 5">
    <name type="scientific">Araneus ventricosus</name>
    <name type="common">Orbweaver spider</name>
    <name type="synonym">Epeira ventricosa</name>
    <dbReference type="NCBI Taxonomy" id="182803"/>
    <lineage>
        <taxon>Eukaryota</taxon>
        <taxon>Metazoa</taxon>
        <taxon>Ecdysozoa</taxon>
        <taxon>Arthropoda</taxon>
        <taxon>Chelicerata</taxon>
        <taxon>Arachnida</taxon>
        <taxon>Araneae</taxon>
        <taxon>Araneomorphae</taxon>
        <taxon>Entelegynae</taxon>
        <taxon>Araneoidea</taxon>
        <taxon>Araneidae</taxon>
        <taxon>Araneus</taxon>
    </lineage>
</organism>
<protein>
    <submittedName>
        <fullName evidence="2">Uncharacterized protein</fullName>
    </submittedName>
</protein>
<evidence type="ECO:0000256" key="1">
    <source>
        <dbReference type="SAM" id="MobiDB-lite"/>
    </source>
</evidence>
<name>A0A4Y2TIH2_ARAVE</name>
<dbReference type="EMBL" id="BGPR01028951">
    <property type="protein sequence ID" value="GBO00433.1"/>
    <property type="molecule type" value="Genomic_DNA"/>
</dbReference>
<feature type="region of interest" description="Disordered" evidence="1">
    <location>
        <begin position="1"/>
        <end position="35"/>
    </location>
</feature>